<evidence type="ECO:0000313" key="2">
    <source>
        <dbReference type="Proteomes" id="UP000075398"/>
    </source>
</evidence>
<comment type="caution">
    <text evidence="1">The sequence shown here is derived from an EMBL/GenBank/DDBJ whole genome shotgun (WGS) entry which is preliminary data.</text>
</comment>
<reference evidence="1 2" key="1">
    <citation type="journal article" date="2016" name="ISME J.">
        <title>Chasing the elusive Euryarchaeota class WSA2: genomes reveal a uniquely fastidious methyl-reducing methanogen.</title>
        <authorList>
            <person name="Nobu M.K."/>
            <person name="Narihiro T."/>
            <person name="Kuroda K."/>
            <person name="Mei R."/>
            <person name="Liu W.T."/>
        </authorList>
    </citation>
    <scope>NUCLEOTIDE SEQUENCE [LARGE SCALE GENOMIC DNA]</scope>
    <source>
        <strain evidence="1">U1lsi0528_Bin055</strain>
    </source>
</reference>
<accession>A0A150J6D0</accession>
<evidence type="ECO:0000313" key="1">
    <source>
        <dbReference type="EMBL" id="KYC52802.1"/>
    </source>
</evidence>
<protein>
    <submittedName>
        <fullName evidence="1">Uncharacterized protein</fullName>
    </submittedName>
</protein>
<dbReference type="EMBL" id="LNGC01000016">
    <property type="protein sequence ID" value="KYC52802.1"/>
    <property type="molecule type" value="Genomic_DNA"/>
</dbReference>
<sequence>MSHFSVLVIGKDIESLLAPYDENESMEEYIDMRYEDVIKEFNDFYNKTLERKSKDMELGSFEIKTLVHGPIKSIEKPVPQWLKNWWNDWCGRGLDEDGNSLSVYNKDSKWDWYQIGGRWAGLLPLKEGVTSGEIGGRSWVFGNEDPYEDGRVDSALVKDVDFELLKEDEKNRCENHWYELKYSNEPFLKTQYDELVKKYKTLENYIEKCGHFSTYAVVDENGWYSKGDMGWWGMSSETQDESDAFDASFYDRFIKNLDPEERITIVDCHI</sequence>
<name>A0A150J6D0_9EURY</name>
<dbReference type="AlphaFoldDB" id="A0A150J6D0"/>
<dbReference type="Proteomes" id="UP000075398">
    <property type="component" value="Unassembled WGS sequence"/>
</dbReference>
<gene>
    <name evidence="1" type="ORF">AMQ22_00593</name>
</gene>
<organism evidence="1 2">
    <name type="scientific">Candidatus Methanofastidiosum methylothiophilum</name>
    <dbReference type="NCBI Taxonomy" id="1705564"/>
    <lineage>
        <taxon>Archaea</taxon>
        <taxon>Methanobacteriati</taxon>
        <taxon>Methanobacteriota</taxon>
        <taxon>Stenosarchaea group</taxon>
        <taxon>Candidatus Methanofastidiosia</taxon>
        <taxon>Candidatus Methanofastidiosales</taxon>
        <taxon>Candidatus Methanofastidiosaceae</taxon>
        <taxon>Candidatus Methanofastidiosum</taxon>
    </lineage>
</organism>
<proteinExistence type="predicted"/>